<protein>
    <submittedName>
        <fullName evidence="3">Uncharacterized protein</fullName>
    </submittedName>
</protein>
<evidence type="ECO:0000256" key="1">
    <source>
        <dbReference type="SAM" id="MobiDB-lite"/>
    </source>
</evidence>
<feature type="compositionally biased region" description="Low complexity" evidence="1">
    <location>
        <begin position="81"/>
        <end position="103"/>
    </location>
</feature>
<accession>A0A8D8VY23</accession>
<reference evidence="3" key="1">
    <citation type="submission" date="2021-05" db="EMBL/GenBank/DDBJ databases">
        <authorList>
            <person name="Alioto T."/>
            <person name="Alioto T."/>
            <person name="Gomez Garrido J."/>
        </authorList>
    </citation>
    <scope>NUCLEOTIDE SEQUENCE</scope>
</reference>
<feature type="region of interest" description="Disordered" evidence="1">
    <location>
        <begin position="57"/>
        <end position="128"/>
    </location>
</feature>
<dbReference type="EMBL" id="HBUF01100064">
    <property type="protein sequence ID" value="CAG6637849.1"/>
    <property type="molecule type" value="Transcribed_RNA"/>
</dbReference>
<evidence type="ECO:0000256" key="2">
    <source>
        <dbReference type="SAM" id="SignalP"/>
    </source>
</evidence>
<organism evidence="3">
    <name type="scientific">Cacopsylla melanoneura</name>
    <dbReference type="NCBI Taxonomy" id="428564"/>
    <lineage>
        <taxon>Eukaryota</taxon>
        <taxon>Metazoa</taxon>
        <taxon>Ecdysozoa</taxon>
        <taxon>Arthropoda</taxon>
        <taxon>Hexapoda</taxon>
        <taxon>Insecta</taxon>
        <taxon>Pterygota</taxon>
        <taxon>Neoptera</taxon>
        <taxon>Paraneoptera</taxon>
        <taxon>Hemiptera</taxon>
        <taxon>Sternorrhyncha</taxon>
        <taxon>Psylloidea</taxon>
        <taxon>Psyllidae</taxon>
        <taxon>Psyllinae</taxon>
        <taxon>Cacopsylla</taxon>
    </lineage>
</organism>
<feature type="compositionally biased region" description="Pro residues" evidence="1">
    <location>
        <begin position="57"/>
        <end position="80"/>
    </location>
</feature>
<sequence length="149" mass="16002">MTVPGNTCLNLLHLFALTVFVSVNGQYPGYGGFQPPLPALPKPPSYAPLPHYPPPLPIKSLSPPPPKYPSLPLKPPPFPGLPGKIPKLPGKSPKLPSPSTYGPGYPPKFPSFPALPTPHTPPLPPPPKVEMKDYAMYGSGYQRPLDYVP</sequence>
<dbReference type="EMBL" id="HBUF01100063">
    <property type="protein sequence ID" value="CAG6637848.1"/>
    <property type="molecule type" value="Transcribed_RNA"/>
</dbReference>
<keyword evidence="2" id="KW-0732">Signal</keyword>
<evidence type="ECO:0000313" key="3">
    <source>
        <dbReference type="EMBL" id="CAG6637849.1"/>
    </source>
</evidence>
<proteinExistence type="predicted"/>
<dbReference type="AlphaFoldDB" id="A0A8D8VY23"/>
<feature type="compositionally biased region" description="Pro residues" evidence="1">
    <location>
        <begin position="104"/>
        <end position="128"/>
    </location>
</feature>
<feature type="signal peptide" evidence="2">
    <location>
        <begin position="1"/>
        <end position="25"/>
    </location>
</feature>
<feature type="chain" id="PRO_5036262352" evidence="2">
    <location>
        <begin position="26"/>
        <end position="149"/>
    </location>
</feature>
<dbReference type="PRINTS" id="PR01217">
    <property type="entry name" value="PRICHEXTENSN"/>
</dbReference>
<name>A0A8D8VY23_9HEMI</name>